<reference evidence="1 2" key="1">
    <citation type="submission" date="2014-03" db="EMBL/GenBank/DDBJ databases">
        <title>Draft Genome Sequences of Four Burkholderia Strains.</title>
        <authorList>
            <person name="Liu X.Y."/>
            <person name="Li C.X."/>
            <person name="Xu J.H."/>
        </authorList>
    </citation>
    <scope>NUCLEOTIDE SEQUENCE [LARGE SCALE GENOMIC DNA]</scope>
    <source>
        <strain evidence="1 2">OP-1</strain>
    </source>
</reference>
<name>A0A656QLK0_9BURK</name>
<dbReference type="EMBL" id="JFHD01000016">
    <property type="protein sequence ID" value="KDR28902.1"/>
    <property type="molecule type" value="Genomic_DNA"/>
</dbReference>
<protein>
    <submittedName>
        <fullName evidence="1">Uncharacterized protein</fullName>
    </submittedName>
</protein>
<proteinExistence type="predicted"/>
<sequence>MGGGMNVMSRLMGNNATHPLIAIVYAAKLPNTGDVTGAVVLACWRATDRRATVLIASRRKATHQWPFFGFQSCEGGAFPTRSDNQTTRFPQLTQYRAPAWIDVPHVGHRLGSSGVSHCLQTAVSGGFDLRHCGQITSGGSGGIEPG</sequence>
<organism evidence="1 2">
    <name type="scientific">Caballeronia zhejiangensis</name>
    <dbReference type="NCBI Taxonomy" id="871203"/>
    <lineage>
        <taxon>Bacteria</taxon>
        <taxon>Pseudomonadati</taxon>
        <taxon>Pseudomonadota</taxon>
        <taxon>Betaproteobacteria</taxon>
        <taxon>Burkholderiales</taxon>
        <taxon>Burkholderiaceae</taxon>
        <taxon>Caballeronia</taxon>
    </lineage>
</organism>
<dbReference type="Proteomes" id="UP000027451">
    <property type="component" value="Unassembled WGS sequence"/>
</dbReference>
<evidence type="ECO:0000313" key="2">
    <source>
        <dbReference type="Proteomes" id="UP000027451"/>
    </source>
</evidence>
<keyword evidence="2" id="KW-1185">Reference proteome</keyword>
<gene>
    <name evidence="1" type="ORF">BG60_09700</name>
</gene>
<dbReference type="AlphaFoldDB" id="A0A656QLK0"/>
<evidence type="ECO:0000313" key="1">
    <source>
        <dbReference type="EMBL" id="KDR28902.1"/>
    </source>
</evidence>
<comment type="caution">
    <text evidence="1">The sequence shown here is derived from an EMBL/GenBank/DDBJ whole genome shotgun (WGS) entry which is preliminary data.</text>
</comment>
<accession>A0A656QLK0</accession>